<evidence type="ECO:0000313" key="3">
    <source>
        <dbReference type="Proteomes" id="UP000243579"/>
    </source>
</evidence>
<protein>
    <recommendedName>
        <fullName evidence="1">WRKY19-like zinc finger domain-containing protein</fullName>
    </recommendedName>
</protein>
<organism evidence="2 3">
    <name type="scientific">Achlya hypogyna</name>
    <name type="common">Oomycete</name>
    <name type="synonym">Protoachlya hypogyna</name>
    <dbReference type="NCBI Taxonomy" id="1202772"/>
    <lineage>
        <taxon>Eukaryota</taxon>
        <taxon>Sar</taxon>
        <taxon>Stramenopiles</taxon>
        <taxon>Oomycota</taxon>
        <taxon>Saprolegniomycetes</taxon>
        <taxon>Saprolegniales</taxon>
        <taxon>Achlyaceae</taxon>
        <taxon>Achlya</taxon>
    </lineage>
</organism>
<comment type="caution">
    <text evidence="2">The sequence shown here is derived from an EMBL/GenBank/DDBJ whole genome shotgun (WGS) entry which is preliminary data.</text>
</comment>
<dbReference type="AlphaFoldDB" id="A0A1V9ZPP6"/>
<dbReference type="Pfam" id="PF24906">
    <property type="entry name" value="Zf_WRKY19"/>
    <property type="match status" value="2"/>
</dbReference>
<dbReference type="PANTHER" id="PTHR31827:SF1">
    <property type="entry name" value="EMB|CAB89363.1"/>
    <property type="match status" value="1"/>
</dbReference>
<evidence type="ECO:0000313" key="2">
    <source>
        <dbReference type="EMBL" id="OQR99956.1"/>
    </source>
</evidence>
<dbReference type="OrthoDB" id="70058at2759"/>
<reference evidence="2 3" key="1">
    <citation type="journal article" date="2014" name="Genome Biol. Evol.">
        <title>The secreted proteins of Achlya hypogyna and Thraustotheca clavata identify the ancestral oomycete secretome and reveal gene acquisitions by horizontal gene transfer.</title>
        <authorList>
            <person name="Misner I."/>
            <person name="Blouin N."/>
            <person name="Leonard G."/>
            <person name="Richards T.A."/>
            <person name="Lane C.E."/>
        </authorList>
    </citation>
    <scope>NUCLEOTIDE SEQUENCE [LARGE SCALE GENOMIC DNA]</scope>
    <source>
        <strain evidence="2 3">ATCC 48635</strain>
    </source>
</reference>
<dbReference type="EMBL" id="JNBR01000033">
    <property type="protein sequence ID" value="OQR99956.1"/>
    <property type="molecule type" value="Genomic_DNA"/>
</dbReference>
<evidence type="ECO:0000259" key="1">
    <source>
        <dbReference type="Pfam" id="PF24906"/>
    </source>
</evidence>
<sequence length="260" mass="28334">MNRYLPKRCRRRRGLMNAAEIHGLHAKYARGAQLDTPSSHVYTAPSAMQICSQCSGQRIEKYQYNFMVLERTCTDEKDLADDEMNFLCDLLLPDGATDPTDDLGFYECPLDLLLPPDAHDTTDEESKKTCAADGCHKRVRSRGLCKAHGGGRRCSVAGCIKSSQGRGLCIRHGGGRRCQEVGCSRGAQSSGRCKNHGGGIRCRSPGCTKSSQGAGFCRTHGGGKLCKHPGCKKGSQRKGYCATHCHTHAIPRDSPAFMHC</sequence>
<keyword evidence="3" id="KW-1185">Reference proteome</keyword>
<dbReference type="PANTHER" id="PTHR31827">
    <property type="entry name" value="EMB|CAB89363.1"/>
    <property type="match status" value="1"/>
</dbReference>
<name>A0A1V9ZPP6_ACHHY</name>
<feature type="domain" description="WRKY19-like zinc finger" evidence="1">
    <location>
        <begin position="151"/>
        <end position="174"/>
    </location>
</feature>
<accession>A0A1V9ZPP6</accession>
<dbReference type="Proteomes" id="UP000243579">
    <property type="component" value="Unassembled WGS sequence"/>
</dbReference>
<gene>
    <name evidence="2" type="ORF">ACHHYP_03758</name>
</gene>
<dbReference type="InterPro" id="IPR056866">
    <property type="entry name" value="Znf_WRKY19"/>
</dbReference>
<dbReference type="STRING" id="1202772.A0A1V9ZPP6"/>
<proteinExistence type="predicted"/>
<feature type="domain" description="WRKY19-like zinc finger" evidence="1">
    <location>
        <begin position="199"/>
        <end position="222"/>
    </location>
</feature>